<feature type="domain" description="AB hydrolase-1" evidence="1">
    <location>
        <begin position="3"/>
        <end position="84"/>
    </location>
</feature>
<dbReference type="InterPro" id="IPR029058">
    <property type="entry name" value="AB_hydrolase_fold"/>
</dbReference>
<gene>
    <name evidence="2" type="ORF">METZ01_LOCUS21195</name>
</gene>
<evidence type="ECO:0000259" key="1">
    <source>
        <dbReference type="Pfam" id="PF00561"/>
    </source>
</evidence>
<dbReference type="SUPFAM" id="SSF53474">
    <property type="entry name" value="alpha/beta-Hydrolases"/>
    <property type="match status" value="1"/>
</dbReference>
<dbReference type="AlphaFoldDB" id="A0A381PMU9"/>
<organism evidence="2">
    <name type="scientific">marine metagenome</name>
    <dbReference type="NCBI Taxonomy" id="408172"/>
    <lineage>
        <taxon>unclassified sequences</taxon>
        <taxon>metagenomes</taxon>
        <taxon>ecological metagenomes</taxon>
    </lineage>
</organism>
<dbReference type="EMBL" id="UINC01001037">
    <property type="protein sequence ID" value="SUZ68341.1"/>
    <property type="molecule type" value="Genomic_DNA"/>
</dbReference>
<dbReference type="InterPro" id="IPR050266">
    <property type="entry name" value="AB_hydrolase_sf"/>
</dbReference>
<dbReference type="InterPro" id="IPR000073">
    <property type="entry name" value="AB_hydrolase_1"/>
</dbReference>
<proteinExistence type="predicted"/>
<protein>
    <recommendedName>
        <fullName evidence="1">AB hydrolase-1 domain-containing protein</fullName>
    </recommendedName>
</protein>
<dbReference type="PANTHER" id="PTHR43798">
    <property type="entry name" value="MONOACYLGLYCEROL LIPASE"/>
    <property type="match status" value="1"/>
</dbReference>
<dbReference type="Pfam" id="PF00561">
    <property type="entry name" value="Abhydrolase_1"/>
    <property type="match status" value="1"/>
</dbReference>
<accession>A0A381PMU9</accession>
<dbReference type="Gene3D" id="3.40.50.1820">
    <property type="entry name" value="alpha/beta hydrolase"/>
    <property type="match status" value="1"/>
</dbReference>
<reference evidence="2" key="1">
    <citation type="submission" date="2018-05" db="EMBL/GenBank/DDBJ databases">
        <authorList>
            <person name="Lanie J.A."/>
            <person name="Ng W.-L."/>
            <person name="Kazmierczak K.M."/>
            <person name="Andrzejewski T.M."/>
            <person name="Davidsen T.M."/>
            <person name="Wayne K.J."/>
            <person name="Tettelin H."/>
            <person name="Glass J.I."/>
            <person name="Rusch D."/>
            <person name="Podicherti R."/>
            <person name="Tsui H.-C.T."/>
            <person name="Winkler M.E."/>
        </authorList>
    </citation>
    <scope>NUCLEOTIDE SEQUENCE</scope>
</reference>
<dbReference type="GO" id="GO:0016020">
    <property type="term" value="C:membrane"/>
    <property type="evidence" value="ECO:0007669"/>
    <property type="project" value="TreeGrafter"/>
</dbReference>
<sequence length="215" mass="23641">MELYGHGRSPSPNEPASYHSAAYVEAMDAIRSTLGTKQWYVCGYSLGAALTIRYALTFPERVVGHIFTNSASAFATPETIKSWAENGATSANNLRHGGAKAIERIPVHPRHARRLPSRIYNALVADSKLLDVEGIANTLEHTMPGLSVRRELHLNSRPALLVCGRFETGFQPHREFAEEKMPHLTVRETDTGHAVNMQGADIFNAAIETFVQSTS</sequence>
<dbReference type="PANTHER" id="PTHR43798:SF20">
    <property type="entry name" value="2-SUCCINYL-6-HYDROXY-2,4-CYCLOHEXADIENE-1-CARBOXYLATE SYNTHASE-RELATED"/>
    <property type="match status" value="1"/>
</dbReference>
<evidence type="ECO:0000313" key="2">
    <source>
        <dbReference type="EMBL" id="SUZ68341.1"/>
    </source>
</evidence>
<name>A0A381PMU9_9ZZZZ</name>